<gene>
    <name evidence="1" type="ORF">J1605_016103</name>
</gene>
<evidence type="ECO:0000313" key="1">
    <source>
        <dbReference type="EMBL" id="KAJ8775876.1"/>
    </source>
</evidence>
<keyword evidence="2" id="KW-1185">Reference proteome</keyword>
<evidence type="ECO:0000313" key="2">
    <source>
        <dbReference type="Proteomes" id="UP001159641"/>
    </source>
</evidence>
<dbReference type="Proteomes" id="UP001159641">
    <property type="component" value="Unassembled WGS sequence"/>
</dbReference>
<organism evidence="1 2">
    <name type="scientific">Eschrichtius robustus</name>
    <name type="common">California gray whale</name>
    <name type="synonym">Eschrichtius gibbosus</name>
    <dbReference type="NCBI Taxonomy" id="9764"/>
    <lineage>
        <taxon>Eukaryota</taxon>
        <taxon>Metazoa</taxon>
        <taxon>Chordata</taxon>
        <taxon>Craniata</taxon>
        <taxon>Vertebrata</taxon>
        <taxon>Euteleostomi</taxon>
        <taxon>Mammalia</taxon>
        <taxon>Eutheria</taxon>
        <taxon>Laurasiatheria</taxon>
        <taxon>Artiodactyla</taxon>
        <taxon>Whippomorpha</taxon>
        <taxon>Cetacea</taxon>
        <taxon>Mysticeti</taxon>
        <taxon>Eschrichtiidae</taxon>
        <taxon>Eschrichtius</taxon>
    </lineage>
</organism>
<protein>
    <submittedName>
        <fullName evidence="1">Uncharacterized protein</fullName>
    </submittedName>
</protein>
<comment type="caution">
    <text evidence="1">The sequence shown here is derived from an EMBL/GenBank/DDBJ whole genome shotgun (WGS) entry which is preliminary data.</text>
</comment>
<name>A0AB34G844_ESCRO</name>
<dbReference type="EMBL" id="JAIQCJ010002567">
    <property type="protein sequence ID" value="KAJ8775876.1"/>
    <property type="molecule type" value="Genomic_DNA"/>
</dbReference>
<proteinExistence type="predicted"/>
<sequence>MRTVGELWWAR</sequence>
<accession>A0AB34G844</accession>
<reference evidence="1 2" key="1">
    <citation type="submission" date="2022-11" db="EMBL/GenBank/DDBJ databases">
        <title>Whole genome sequence of Eschrichtius robustus ER-17-0199.</title>
        <authorList>
            <person name="Bruniche-Olsen A."/>
            <person name="Black A.N."/>
            <person name="Fields C.J."/>
            <person name="Walden K."/>
            <person name="Dewoody J.A."/>
        </authorList>
    </citation>
    <scope>NUCLEOTIDE SEQUENCE [LARGE SCALE GENOMIC DNA]</scope>
    <source>
        <strain evidence="1">ER-17-0199</strain>
        <tissue evidence="1">Blubber</tissue>
    </source>
</reference>